<sequence length="789" mass="92175">MPPRKEKVAKDGDDFKHLMESFSIKFEGPVPPKQWPPLYSHHFAVIRNIFSTRYDDYMAQTDVDAKRKEVQRKRVEKLRRIAYGLRPDLHINESTWRAKVEPVVIEIFEERVICPFCGDEKHVPDHMAVPYDSNTKKVLKSKRRTRKRCECQREGTDIVDGDDEAQDMFKYLTEEVVKHSNTNEHDNYLKTRNIPMKPDGIVGLNITPGIRDCLSRCQWSLENKPLNGKDMIYPFLVIEAKKAIHPPGFRSIERQTAFPIRRFLHIQDELRNKSLDYCYEPPLVWFFAYQGEEWRLYAGVLPSREMSVAGSIDEKEKLSVYDLWHGTIESEDGALQLLQIVDYIWTWARDIFRPQVKACLIGEARRRQSESLPISRQGSYVTRCLDASYQAEPTDTIMSDVIETTEEIRLVASGSTSPERFSTPIHESDDTPILANSEVIADAPFSRWATAHMCSEKFSSFATIRHANDINYSFRIRDVQNVHHFVDGKASAHQLESRLELFSLKKLAIRIQTRDLYQLVRYWTSKNQVVDNTEDNMSVTLLYRTYCRPRDWQIFRQIQCIIWPKDLYQPQADDRANERTHELYKQAPVPIDQLLSSVTQLRSLSGKHSVYSACHDFCFLFYRFNTIADWGPPIDFGIEPSTMKMCTDLLDDDLLFPNNLNQVERTCMLHEDYTNTQILQFKLGDVPNWQEAVVVEKPDYWPSESPKFCLFVLLQEGYDDQNALAKLLRDECVRRKFYQLGGPSSADRRDKSDGPRLRAWHDWLKTLDIRAYVRDGSKDPREYSRFLTH</sequence>
<comment type="caution">
    <text evidence="1">The sequence shown here is derived from an EMBL/GenBank/DDBJ whole genome shotgun (WGS) entry which is preliminary data.</text>
</comment>
<evidence type="ECO:0000313" key="2">
    <source>
        <dbReference type="Proteomes" id="UP001152607"/>
    </source>
</evidence>
<dbReference type="Proteomes" id="UP001152607">
    <property type="component" value="Unassembled WGS sequence"/>
</dbReference>
<reference evidence="1" key="1">
    <citation type="submission" date="2023-01" db="EMBL/GenBank/DDBJ databases">
        <authorList>
            <person name="Van Ghelder C."/>
            <person name="Rancurel C."/>
        </authorList>
    </citation>
    <scope>NUCLEOTIDE SEQUENCE</scope>
    <source>
        <strain evidence="1">CNCM I-4278</strain>
    </source>
</reference>
<keyword evidence="2" id="KW-1185">Reference proteome</keyword>
<evidence type="ECO:0000313" key="1">
    <source>
        <dbReference type="EMBL" id="CAI6338264.1"/>
    </source>
</evidence>
<dbReference type="OrthoDB" id="3538597at2759"/>
<accession>A0A9W4UMY2</accession>
<protein>
    <submittedName>
        <fullName evidence="1">Uncharacterized protein</fullName>
    </submittedName>
</protein>
<name>A0A9W4UMY2_9PLEO</name>
<organism evidence="1 2">
    <name type="scientific">Periconia digitata</name>
    <dbReference type="NCBI Taxonomy" id="1303443"/>
    <lineage>
        <taxon>Eukaryota</taxon>
        <taxon>Fungi</taxon>
        <taxon>Dikarya</taxon>
        <taxon>Ascomycota</taxon>
        <taxon>Pezizomycotina</taxon>
        <taxon>Dothideomycetes</taxon>
        <taxon>Pleosporomycetidae</taxon>
        <taxon>Pleosporales</taxon>
        <taxon>Massarineae</taxon>
        <taxon>Periconiaceae</taxon>
        <taxon>Periconia</taxon>
    </lineage>
</organism>
<dbReference type="EMBL" id="CAOQHR010000008">
    <property type="protein sequence ID" value="CAI6338264.1"/>
    <property type="molecule type" value="Genomic_DNA"/>
</dbReference>
<gene>
    <name evidence="1" type="ORF">PDIGIT_LOCUS11391</name>
</gene>
<dbReference type="AlphaFoldDB" id="A0A9W4UMY2"/>
<proteinExistence type="predicted"/>